<dbReference type="EMBL" id="BSBO01000010">
    <property type="protein sequence ID" value="GLG04070.1"/>
    <property type="molecule type" value="Genomic_DNA"/>
</dbReference>
<evidence type="ECO:0000313" key="10">
    <source>
        <dbReference type="Proteomes" id="UP001145094"/>
    </source>
</evidence>
<dbReference type="PANTHER" id="PTHR23421">
    <property type="entry name" value="BETA-GALACTOSIDASE RELATED"/>
    <property type="match status" value="1"/>
</dbReference>
<protein>
    <submittedName>
        <fullName evidence="9">Beta-galactosidase</fullName>
    </submittedName>
</protein>
<dbReference type="InterPro" id="IPR008979">
    <property type="entry name" value="Galactose-bd-like_sf"/>
</dbReference>
<reference evidence="8" key="2">
    <citation type="submission" date="2022-11" db="EMBL/GenBank/DDBJ databases">
        <title>Draft genome sequence of Sellimonas catena strain 12EGH17.</title>
        <authorList>
            <person name="Atsushi H."/>
            <person name="Moriya O."/>
            <person name="Mitsuo S."/>
        </authorList>
    </citation>
    <scope>NUCLEOTIDE SEQUENCE</scope>
    <source>
        <strain evidence="8">12EGH17</strain>
    </source>
</reference>
<dbReference type="InterPro" id="IPR001944">
    <property type="entry name" value="Glycoside_Hdrlase_35"/>
</dbReference>
<comment type="similarity">
    <text evidence="1">Belongs to the glycosyl hydrolase 35 family.</text>
</comment>
<dbReference type="PRINTS" id="PR00742">
    <property type="entry name" value="GLHYDRLASE35"/>
</dbReference>
<evidence type="ECO:0000313" key="9">
    <source>
        <dbReference type="EMBL" id="GLG89404.1"/>
    </source>
</evidence>
<dbReference type="RefSeq" id="WP_281844566.1">
    <property type="nucleotide sequence ID" value="NZ_BSBO01000010.1"/>
</dbReference>
<evidence type="ECO:0000256" key="2">
    <source>
        <dbReference type="ARBA" id="ARBA00022801"/>
    </source>
</evidence>
<reference evidence="9" key="3">
    <citation type="submission" date="2022-11" db="EMBL/GenBank/DDBJ databases">
        <title>Draft genome sequence of Sellimonas catena strain 18CBH55.</title>
        <authorList>
            <person name="Atsushi H."/>
            <person name="Moriya O."/>
            <person name="Mitsuo S."/>
        </authorList>
    </citation>
    <scope>NUCLEOTIDE SEQUENCE</scope>
    <source>
        <strain evidence="9">18CBH55</strain>
    </source>
</reference>
<evidence type="ECO:0000256" key="4">
    <source>
        <dbReference type="PIRSR" id="PIRSR006336-1"/>
    </source>
</evidence>
<feature type="domain" description="Glycoside hydrolase 35 catalytic" evidence="5">
    <location>
        <begin position="11"/>
        <end position="324"/>
    </location>
</feature>
<feature type="active site" description="Nucleophile" evidence="4">
    <location>
        <position position="234"/>
    </location>
</feature>
<evidence type="ECO:0000313" key="11">
    <source>
        <dbReference type="Proteomes" id="UP001145145"/>
    </source>
</evidence>
<evidence type="ECO:0000256" key="1">
    <source>
        <dbReference type="ARBA" id="ARBA00009809"/>
    </source>
</evidence>
<evidence type="ECO:0000259" key="5">
    <source>
        <dbReference type="Pfam" id="PF01301"/>
    </source>
</evidence>
<sequence length="581" mass="66760">MENRIEIKDEIYVNGEKLQIISGSIHYFRVVPEYWRDRLEKLKAMGCNTVETYVAWNVHEPYEGEFHFEGEYDLCRFMELAQELGLYVILRPSPYICAEWEFGGFPAWLLTKPGIRLRCNNKVYLDCVERYYDKLIPMIVPYQFTKGGPVLMLQIENEYGSYGNDKEYLNALKTMMVERGIEIPFVTSDGTDDHMLADGGVEDVWQTANFGSKGSERFDELESVIGNQPLMCMEFWDGWFDHWGQGEHKVVGLEDHRKSLEDMLNRGHVNFYMFHGGTNFGFMNGSNYDGKLLPDVTSYDYDAPLSEDGQITEKYLEFQKVISKFREIPEVEFTTPITRKSYGTLQVQEKAGLFDTLDTLSTPVREAMPLSMEELGQNYGYVLYRSTITRGKEIRSCEIRGGADRAILFADGKQVDIRNDYEMDRTTGFELENEQGNLDILMENMGRVNYGPEIELQKKGITHGVLVNGTFHMGWDMYPLPLEDISKVDFARDYEEGMPAFYKFTFDARETGDTFLDVTGFGKGCVFVNGKNIGRFWEAGPQRRLYIPGPLLREGTNEIILFETDGKAVETICLMDTPDLG</sequence>
<dbReference type="EMBL" id="BSCH01000004">
    <property type="protein sequence ID" value="GLG89404.1"/>
    <property type="molecule type" value="Genomic_DNA"/>
</dbReference>
<evidence type="ECO:0000259" key="6">
    <source>
        <dbReference type="Pfam" id="PF21317"/>
    </source>
</evidence>
<dbReference type="SUPFAM" id="SSF49785">
    <property type="entry name" value="Galactose-binding domain-like"/>
    <property type="match status" value="1"/>
</dbReference>
<keyword evidence="3" id="KW-0326">Glycosidase</keyword>
<dbReference type="FunFam" id="2.60.120.260:FF:000049">
    <property type="entry name" value="Beta-galactosidase"/>
    <property type="match status" value="1"/>
</dbReference>
<dbReference type="FunFam" id="3.20.20.80:FF:000115">
    <property type="entry name" value="Beta-galactosidase"/>
    <property type="match status" value="1"/>
</dbReference>
<feature type="active site" description="Proton donor" evidence="4">
    <location>
        <position position="158"/>
    </location>
</feature>
<organism evidence="9 10">
    <name type="scientific">Sellimonas catena</name>
    <dbReference type="NCBI Taxonomy" id="2994035"/>
    <lineage>
        <taxon>Bacteria</taxon>
        <taxon>Bacillati</taxon>
        <taxon>Bacillota</taxon>
        <taxon>Clostridia</taxon>
        <taxon>Lachnospirales</taxon>
        <taxon>Lachnospiraceae</taxon>
        <taxon>Sellimonas</taxon>
    </lineage>
</organism>
<dbReference type="Gene3D" id="2.60.120.260">
    <property type="entry name" value="Galactose-binding domain-like"/>
    <property type="match status" value="2"/>
</dbReference>
<dbReference type="AlphaFoldDB" id="A0A9W6FEN3"/>
<dbReference type="Pfam" id="PF21317">
    <property type="entry name" value="BetaGal_ABD_1"/>
    <property type="match status" value="1"/>
</dbReference>
<dbReference type="SUPFAM" id="SSF51445">
    <property type="entry name" value="(Trans)glycosidases"/>
    <property type="match status" value="1"/>
</dbReference>
<proteinExistence type="inferred from homology"/>
<gene>
    <name evidence="9" type="primary">bgaC</name>
    <name evidence="8" type="ORF">Selli1_12440</name>
    <name evidence="9" type="ORF">Selli2_08310</name>
</gene>
<dbReference type="Gene3D" id="3.20.20.80">
    <property type="entry name" value="Glycosidases"/>
    <property type="match status" value="1"/>
</dbReference>
<dbReference type="PROSITE" id="PS01182">
    <property type="entry name" value="GLYCOSYL_HYDROL_F35"/>
    <property type="match status" value="1"/>
</dbReference>
<evidence type="ECO:0000259" key="7">
    <source>
        <dbReference type="Pfam" id="PF21467"/>
    </source>
</evidence>
<keyword evidence="2" id="KW-0378">Hydrolase</keyword>
<accession>A0A9W6FEN3</accession>
<reference evidence="9" key="4">
    <citation type="submission" date="2022-11" db="EMBL/GenBank/DDBJ databases">
        <title>Draft genome sequence of Sellimonas catena strain 18CBH55.</title>
        <authorList>
            <person name="Hisatomi A."/>
            <person name="Ohkuma M."/>
            <person name="Sakamoto M."/>
        </authorList>
    </citation>
    <scope>NUCLEOTIDE SEQUENCE</scope>
    <source>
        <strain evidence="9">18CBH55</strain>
    </source>
</reference>
<feature type="domain" description="Beta-galactosidase 1-like first all-beta" evidence="6">
    <location>
        <begin position="369"/>
        <end position="481"/>
    </location>
</feature>
<dbReference type="PIRSF" id="PIRSF006336">
    <property type="entry name" value="B-gal"/>
    <property type="match status" value="1"/>
</dbReference>
<dbReference type="InterPro" id="IPR019801">
    <property type="entry name" value="Glyco_hydro_35_CS"/>
</dbReference>
<keyword evidence="11" id="KW-1185">Reference proteome</keyword>
<dbReference type="InterPro" id="IPR031330">
    <property type="entry name" value="Gly_Hdrlase_35_cat"/>
</dbReference>
<dbReference type="InterPro" id="IPR026283">
    <property type="entry name" value="B-gal_1-like"/>
</dbReference>
<dbReference type="Pfam" id="PF21467">
    <property type="entry name" value="BetaGal_gal-bd"/>
    <property type="match status" value="1"/>
</dbReference>
<name>A0A9W6FEN3_9FIRM</name>
<dbReference type="Pfam" id="PF01301">
    <property type="entry name" value="Glyco_hydro_35"/>
    <property type="match status" value="1"/>
</dbReference>
<comment type="caution">
    <text evidence="9">The sequence shown here is derived from an EMBL/GenBank/DDBJ whole genome shotgun (WGS) entry which is preliminary data.</text>
</comment>
<evidence type="ECO:0000313" key="8">
    <source>
        <dbReference type="EMBL" id="GLG04070.1"/>
    </source>
</evidence>
<dbReference type="InterPro" id="IPR048913">
    <property type="entry name" value="BetaGal_gal-bd"/>
</dbReference>
<dbReference type="Proteomes" id="UP001145145">
    <property type="component" value="Unassembled WGS sequence"/>
</dbReference>
<dbReference type="GO" id="GO:0004565">
    <property type="term" value="F:beta-galactosidase activity"/>
    <property type="evidence" value="ECO:0007669"/>
    <property type="project" value="InterPro"/>
</dbReference>
<feature type="domain" description="Beta-galactosidase galactose-binding" evidence="7">
    <location>
        <begin position="499"/>
        <end position="557"/>
    </location>
</feature>
<dbReference type="Proteomes" id="UP001145094">
    <property type="component" value="Unassembled WGS sequence"/>
</dbReference>
<dbReference type="InterPro" id="IPR017853">
    <property type="entry name" value="GH"/>
</dbReference>
<reference evidence="8" key="1">
    <citation type="submission" date="2022-11" db="EMBL/GenBank/DDBJ databases">
        <title>Draft genome sequence of Sellimonas catena strain 12EGH17.</title>
        <authorList>
            <person name="Hisatomi A."/>
            <person name="Ohkuma M."/>
            <person name="Sakamoto M."/>
        </authorList>
    </citation>
    <scope>NUCLEOTIDE SEQUENCE</scope>
    <source>
        <strain evidence="8">12EGH17</strain>
    </source>
</reference>
<evidence type="ECO:0000256" key="3">
    <source>
        <dbReference type="ARBA" id="ARBA00023295"/>
    </source>
</evidence>
<dbReference type="InterPro" id="IPR048912">
    <property type="entry name" value="BetaGal1-like_ABD1"/>
</dbReference>
<dbReference type="GO" id="GO:0005975">
    <property type="term" value="P:carbohydrate metabolic process"/>
    <property type="evidence" value="ECO:0007669"/>
    <property type="project" value="InterPro"/>
</dbReference>
<reference evidence="9 11" key="5">
    <citation type="journal article" date="2023" name="Int. J. Syst. Evol. Microbiol.">
        <title>Sellimonas catena sp. nov., isolated from human faeces.</title>
        <authorList>
            <person name="Hisatomi A."/>
            <person name="Ohkuma M."/>
            <person name="Sakamoto M."/>
        </authorList>
    </citation>
    <scope>NUCLEOTIDE SEQUENCE</scope>
    <source>
        <strain evidence="8 11">12EGH17</strain>
        <strain evidence="9">18CBH55</strain>
    </source>
</reference>